<keyword evidence="8" id="KW-0963">Cytoplasm</keyword>
<comment type="catalytic activity">
    <reaction evidence="7 8">
        <text>CMP + ATP = CDP + ADP</text>
        <dbReference type="Rhea" id="RHEA:11600"/>
        <dbReference type="ChEBI" id="CHEBI:30616"/>
        <dbReference type="ChEBI" id="CHEBI:58069"/>
        <dbReference type="ChEBI" id="CHEBI:60377"/>
        <dbReference type="ChEBI" id="CHEBI:456216"/>
        <dbReference type="EC" id="2.7.4.25"/>
    </reaction>
</comment>
<dbReference type="InterPro" id="IPR027417">
    <property type="entry name" value="P-loop_NTPase"/>
</dbReference>
<dbReference type="Pfam" id="PF02224">
    <property type="entry name" value="Cytidylate_kin"/>
    <property type="match status" value="1"/>
</dbReference>
<evidence type="ECO:0000313" key="10">
    <source>
        <dbReference type="EMBL" id="GCE63258.1"/>
    </source>
</evidence>
<evidence type="ECO:0000256" key="1">
    <source>
        <dbReference type="ARBA" id="ARBA00009427"/>
    </source>
</evidence>
<protein>
    <recommendedName>
        <fullName evidence="8">Cytidylate kinase</fullName>
        <shortName evidence="8">CK</shortName>
        <ecNumber evidence="8">2.7.4.25</ecNumber>
    </recommendedName>
    <alternativeName>
        <fullName evidence="8">Cytidine monophosphate kinase</fullName>
        <shortName evidence="8">CMP kinase</shortName>
    </alternativeName>
</protein>
<evidence type="ECO:0000259" key="9">
    <source>
        <dbReference type="Pfam" id="PF02224"/>
    </source>
</evidence>
<proteinExistence type="inferred from homology"/>
<dbReference type="Gene3D" id="3.40.50.300">
    <property type="entry name" value="P-loop containing nucleotide triphosphate hydrolases"/>
    <property type="match status" value="1"/>
</dbReference>
<keyword evidence="3 8" id="KW-0547">Nucleotide-binding</keyword>
<feature type="domain" description="Cytidylate kinase" evidence="9">
    <location>
        <begin position="5"/>
        <end position="215"/>
    </location>
</feature>
<reference evidence="10 11" key="1">
    <citation type="submission" date="2019-01" db="EMBL/GenBank/DDBJ databases">
        <title>Draft genome sequences of Candidatus Mycoplasma haemohominis SWG34-3 identified from a patient with pyrexia, anemia and liver dysfunction.</title>
        <authorList>
            <person name="Sekizuka T."/>
            <person name="Hattori N."/>
            <person name="Katano H."/>
            <person name="Takuma T."/>
            <person name="Ito T."/>
            <person name="Arai N."/>
            <person name="Yanai R."/>
            <person name="Ishii S."/>
            <person name="Miura Y."/>
            <person name="Tokunaga T."/>
            <person name="Watanabe H."/>
            <person name="Nomura N."/>
            <person name="Eguchi J."/>
            <person name="Arai T."/>
            <person name="Hasegawa H."/>
            <person name="Nakamaki T."/>
            <person name="Wakita T."/>
            <person name="Niki Y."/>
            <person name="Kuroda M."/>
        </authorList>
    </citation>
    <scope>NUCLEOTIDE SEQUENCE [LARGE SCALE GENOMIC DNA]</scope>
    <source>
        <strain evidence="10">SWG34-3</strain>
    </source>
</reference>
<dbReference type="CDD" id="cd02020">
    <property type="entry name" value="CMPK"/>
    <property type="match status" value="1"/>
</dbReference>
<comment type="similarity">
    <text evidence="1 8">Belongs to the cytidylate kinase family. Type 1 subfamily.</text>
</comment>
<dbReference type="AlphaFoldDB" id="A0A478FPE1"/>
<dbReference type="InterPro" id="IPR003136">
    <property type="entry name" value="Cytidylate_kin"/>
</dbReference>
<organism evidence="10 11">
    <name type="scientific">Candidatus Mycoplasma haematohominis</name>
    <dbReference type="NCBI Taxonomy" id="1494318"/>
    <lineage>
        <taxon>Bacteria</taxon>
        <taxon>Bacillati</taxon>
        <taxon>Mycoplasmatota</taxon>
        <taxon>Mollicutes</taxon>
        <taxon>Mycoplasmataceae</taxon>
        <taxon>Mycoplasma</taxon>
    </lineage>
</organism>
<dbReference type="Proteomes" id="UP000324831">
    <property type="component" value="Unassembled WGS sequence"/>
</dbReference>
<dbReference type="InterPro" id="IPR011994">
    <property type="entry name" value="Cytidylate_kinase_dom"/>
</dbReference>
<keyword evidence="5 8" id="KW-0067">ATP-binding</keyword>
<evidence type="ECO:0000256" key="7">
    <source>
        <dbReference type="ARBA" id="ARBA00048478"/>
    </source>
</evidence>
<dbReference type="SUPFAM" id="SSF52540">
    <property type="entry name" value="P-loop containing nucleoside triphosphate hydrolases"/>
    <property type="match status" value="1"/>
</dbReference>
<dbReference type="EMBL" id="BIMN01000001">
    <property type="protein sequence ID" value="GCE63258.1"/>
    <property type="molecule type" value="Genomic_DNA"/>
</dbReference>
<evidence type="ECO:0000256" key="3">
    <source>
        <dbReference type="ARBA" id="ARBA00022741"/>
    </source>
</evidence>
<evidence type="ECO:0000256" key="6">
    <source>
        <dbReference type="ARBA" id="ARBA00047615"/>
    </source>
</evidence>
<evidence type="ECO:0000256" key="4">
    <source>
        <dbReference type="ARBA" id="ARBA00022777"/>
    </source>
</evidence>
<comment type="subcellular location">
    <subcellularLocation>
        <location evidence="8">Cytoplasm</location>
    </subcellularLocation>
</comment>
<keyword evidence="2 8" id="KW-0808">Transferase</keyword>
<dbReference type="HAMAP" id="MF_00238">
    <property type="entry name" value="Cytidyl_kinase_type1"/>
    <property type="match status" value="1"/>
</dbReference>
<dbReference type="GO" id="GO:0006220">
    <property type="term" value="P:pyrimidine nucleotide metabolic process"/>
    <property type="evidence" value="ECO:0007669"/>
    <property type="project" value="UniProtKB-UniRule"/>
</dbReference>
<dbReference type="GO" id="GO:0036431">
    <property type="term" value="F:dCMP kinase activity"/>
    <property type="evidence" value="ECO:0007669"/>
    <property type="project" value="InterPro"/>
</dbReference>
<evidence type="ECO:0000256" key="8">
    <source>
        <dbReference type="HAMAP-Rule" id="MF_00238"/>
    </source>
</evidence>
<evidence type="ECO:0000313" key="11">
    <source>
        <dbReference type="Proteomes" id="UP000324831"/>
    </source>
</evidence>
<dbReference type="GO" id="GO:0036430">
    <property type="term" value="F:CMP kinase activity"/>
    <property type="evidence" value="ECO:0007669"/>
    <property type="project" value="RHEA"/>
</dbReference>
<sequence>MYSQITIDGPSGVGKSTLAKSLSKTLGYLYVNTGLIFRGIAWYLDKYQIPDNSINYAITDIAKHKNFVFENNTWFLNGESISPEELKTKHITKKASTIAAIASIRNYVQLIEKEIASKNNIVMEGRDIGSKVFPNAILKIYLTASIETRSERRYTELKQTNMLENRTIEDIKLEIEQRDSADSKRELDPLTKPDDAIEINSDGRTIEDIAEEIKNILLTRQQILQ</sequence>
<comment type="catalytic activity">
    <reaction evidence="6 8">
        <text>dCMP + ATP = dCDP + ADP</text>
        <dbReference type="Rhea" id="RHEA:25094"/>
        <dbReference type="ChEBI" id="CHEBI:30616"/>
        <dbReference type="ChEBI" id="CHEBI:57566"/>
        <dbReference type="ChEBI" id="CHEBI:58593"/>
        <dbReference type="ChEBI" id="CHEBI:456216"/>
        <dbReference type="EC" id="2.7.4.25"/>
    </reaction>
</comment>
<dbReference type="EC" id="2.7.4.25" evidence="8"/>
<keyword evidence="4 8" id="KW-0418">Kinase</keyword>
<feature type="binding site" evidence="8">
    <location>
        <begin position="9"/>
        <end position="17"/>
    </location>
    <ligand>
        <name>ATP</name>
        <dbReference type="ChEBI" id="CHEBI:30616"/>
    </ligand>
</feature>
<gene>
    <name evidence="8 10" type="primary">cmk</name>
    <name evidence="10" type="ORF">MHSWG343_02440</name>
</gene>
<comment type="caution">
    <text evidence="10">The sequence shown here is derived from an EMBL/GenBank/DDBJ whole genome shotgun (WGS) entry which is preliminary data.</text>
</comment>
<accession>A0A478FPE1</accession>
<evidence type="ECO:0000256" key="5">
    <source>
        <dbReference type="ARBA" id="ARBA00022840"/>
    </source>
</evidence>
<name>A0A478FPE1_9MOLU</name>
<dbReference type="GO" id="GO:0005524">
    <property type="term" value="F:ATP binding"/>
    <property type="evidence" value="ECO:0007669"/>
    <property type="project" value="UniProtKB-UniRule"/>
</dbReference>
<evidence type="ECO:0000256" key="2">
    <source>
        <dbReference type="ARBA" id="ARBA00022679"/>
    </source>
</evidence>
<dbReference type="GO" id="GO:0005737">
    <property type="term" value="C:cytoplasm"/>
    <property type="evidence" value="ECO:0007669"/>
    <property type="project" value="UniProtKB-SubCell"/>
</dbReference>
<dbReference type="NCBIfam" id="TIGR00017">
    <property type="entry name" value="cmk"/>
    <property type="match status" value="1"/>
</dbReference>